<evidence type="ECO:0000313" key="3">
    <source>
        <dbReference type="Proteomes" id="UP001151760"/>
    </source>
</evidence>
<dbReference type="Proteomes" id="UP001151760">
    <property type="component" value="Unassembled WGS sequence"/>
</dbReference>
<comment type="caution">
    <text evidence="2">The sequence shown here is derived from an EMBL/GenBank/DDBJ whole genome shotgun (WGS) entry which is preliminary data.</text>
</comment>
<dbReference type="EMBL" id="BQNB010009202">
    <property type="protein sequence ID" value="GJS60164.1"/>
    <property type="molecule type" value="Genomic_DNA"/>
</dbReference>
<gene>
    <name evidence="2" type="ORF">Tco_0654948</name>
</gene>
<proteinExistence type="predicted"/>
<protein>
    <submittedName>
        <fullName evidence="2">Uncharacterized protein</fullName>
    </submittedName>
</protein>
<organism evidence="2 3">
    <name type="scientific">Tanacetum coccineum</name>
    <dbReference type="NCBI Taxonomy" id="301880"/>
    <lineage>
        <taxon>Eukaryota</taxon>
        <taxon>Viridiplantae</taxon>
        <taxon>Streptophyta</taxon>
        <taxon>Embryophyta</taxon>
        <taxon>Tracheophyta</taxon>
        <taxon>Spermatophyta</taxon>
        <taxon>Magnoliopsida</taxon>
        <taxon>eudicotyledons</taxon>
        <taxon>Gunneridae</taxon>
        <taxon>Pentapetalae</taxon>
        <taxon>asterids</taxon>
        <taxon>campanulids</taxon>
        <taxon>Asterales</taxon>
        <taxon>Asteraceae</taxon>
        <taxon>Asteroideae</taxon>
        <taxon>Anthemideae</taxon>
        <taxon>Anthemidinae</taxon>
        <taxon>Tanacetum</taxon>
    </lineage>
</organism>
<reference evidence="2" key="2">
    <citation type="submission" date="2022-01" db="EMBL/GenBank/DDBJ databases">
        <authorList>
            <person name="Yamashiro T."/>
            <person name="Shiraishi A."/>
            <person name="Satake H."/>
            <person name="Nakayama K."/>
        </authorList>
    </citation>
    <scope>NUCLEOTIDE SEQUENCE</scope>
</reference>
<feature type="compositionally biased region" description="Basic residues" evidence="1">
    <location>
        <begin position="77"/>
        <end position="99"/>
    </location>
</feature>
<keyword evidence="3" id="KW-1185">Reference proteome</keyword>
<evidence type="ECO:0000313" key="2">
    <source>
        <dbReference type="EMBL" id="GJS60164.1"/>
    </source>
</evidence>
<name>A0ABQ4X4P4_9ASTR</name>
<evidence type="ECO:0000256" key="1">
    <source>
        <dbReference type="SAM" id="MobiDB-lite"/>
    </source>
</evidence>
<reference evidence="2" key="1">
    <citation type="journal article" date="2022" name="Int. J. Mol. Sci.">
        <title>Draft Genome of Tanacetum Coccineum: Genomic Comparison of Closely Related Tanacetum-Family Plants.</title>
        <authorList>
            <person name="Yamashiro T."/>
            <person name="Shiraishi A."/>
            <person name="Nakayama K."/>
            <person name="Satake H."/>
        </authorList>
    </citation>
    <scope>NUCLEOTIDE SEQUENCE</scope>
</reference>
<feature type="region of interest" description="Disordered" evidence="1">
    <location>
        <begin position="74"/>
        <end position="127"/>
    </location>
</feature>
<feature type="compositionally biased region" description="Polar residues" evidence="1">
    <location>
        <begin position="101"/>
        <end position="127"/>
    </location>
</feature>
<accession>A0ABQ4X4P4</accession>
<sequence length="143" mass="15724">MCRQPLPPPLSPPSVKLMIMALEEYGYQSRRGIRIRVEAKDGVVSFVTHLAATVTVAAAKPMVSTVAAAYCTDKAKTTRKRLKPGKHEHKNGRARKKPGGSHQSQTMVKLQSTWSTKVKVTKGQNSKVSKSVPHFILNYKSSP</sequence>